<dbReference type="PROSITE" id="PS51698">
    <property type="entry name" value="U_BOX"/>
    <property type="match status" value="1"/>
</dbReference>
<comment type="caution">
    <text evidence="3">The sequence shown here is derived from an EMBL/GenBank/DDBJ whole genome shotgun (WGS) entry which is preliminary data.</text>
</comment>
<dbReference type="GO" id="GO:0016567">
    <property type="term" value="P:protein ubiquitination"/>
    <property type="evidence" value="ECO:0007669"/>
    <property type="project" value="InterPro"/>
</dbReference>
<feature type="domain" description="U-box" evidence="2">
    <location>
        <begin position="376"/>
        <end position="445"/>
    </location>
</feature>
<dbReference type="InterPro" id="IPR013083">
    <property type="entry name" value="Znf_RING/FYVE/PHD"/>
</dbReference>
<dbReference type="SMART" id="SM00504">
    <property type="entry name" value="Ubox"/>
    <property type="match status" value="1"/>
</dbReference>
<feature type="region of interest" description="Disordered" evidence="1">
    <location>
        <begin position="286"/>
        <end position="328"/>
    </location>
</feature>
<dbReference type="PANTHER" id="PTHR46573">
    <property type="entry name" value="WD REPEAT, SAM AND U-BOX DOMAIN-CONTAINING PROTEIN 1"/>
    <property type="match status" value="1"/>
</dbReference>
<evidence type="ECO:0000313" key="4">
    <source>
        <dbReference type="EMBL" id="CAF3675810.1"/>
    </source>
</evidence>
<feature type="compositionally biased region" description="Low complexity" evidence="1">
    <location>
        <begin position="315"/>
        <end position="327"/>
    </location>
</feature>
<gene>
    <name evidence="4" type="ORF">JBS370_LOCUS7858</name>
    <name evidence="3" type="ORF">ZHD862_LOCUS8412</name>
</gene>
<feature type="region of interest" description="Disordered" evidence="1">
    <location>
        <begin position="346"/>
        <end position="369"/>
    </location>
</feature>
<evidence type="ECO:0000313" key="5">
    <source>
        <dbReference type="Proteomes" id="UP000663864"/>
    </source>
</evidence>
<dbReference type="CDD" id="cd16655">
    <property type="entry name" value="RING-Ubox_WDSUB1-like"/>
    <property type="match status" value="1"/>
</dbReference>
<dbReference type="PANTHER" id="PTHR46573:SF1">
    <property type="entry name" value="WD REPEAT, SAM AND U-BOX DOMAIN-CONTAINING PROTEIN 1"/>
    <property type="match status" value="1"/>
</dbReference>
<accession>A0A814B3M8</accession>
<reference evidence="3" key="1">
    <citation type="submission" date="2021-02" db="EMBL/GenBank/DDBJ databases">
        <authorList>
            <person name="Nowell W R."/>
        </authorList>
    </citation>
    <scope>NUCLEOTIDE SEQUENCE</scope>
</reference>
<evidence type="ECO:0000256" key="1">
    <source>
        <dbReference type="SAM" id="MobiDB-lite"/>
    </source>
</evidence>
<dbReference type="Proteomes" id="UP000663864">
    <property type="component" value="Unassembled WGS sequence"/>
</dbReference>
<dbReference type="SUPFAM" id="SSF48403">
    <property type="entry name" value="Ankyrin repeat"/>
    <property type="match status" value="1"/>
</dbReference>
<dbReference type="EMBL" id="CAJNOT010000270">
    <property type="protein sequence ID" value="CAF0921352.1"/>
    <property type="molecule type" value="Genomic_DNA"/>
</dbReference>
<evidence type="ECO:0000259" key="2">
    <source>
        <dbReference type="PROSITE" id="PS51698"/>
    </source>
</evidence>
<feature type="compositionally biased region" description="Polar residues" evidence="1">
    <location>
        <begin position="292"/>
        <end position="314"/>
    </location>
</feature>
<sequence>MSLRDKTIEEMQFSLDTVTNWARANCEWDKIYQHIVLNPANFFIISPGRRWSIAHQVVHHGNVDLFKRFIVLYSDDNIDIRVKTKDNKTFLDIAKEQQNNHPIMYTYIEHLFLQDELMEQAKQSNWREIIDILEKDNKLVNEKPPYSPCFLIHYAVKNGDTHNLQVLIDHYKCLTNVRNDADETPLDMAKRLNKHDMCSILESKTVIKKDISSTPQSSTSTQNLDRSDQRSSYEPSSNKIQHVPSPIKSLPSSSTTTDTFNQQLSPIGFGNIVNDIIQNNVFQFEQSDHKQSTIPSREQQSNHKQSTIPSKEQQSTSSSSSSLLSSSPIKHVEVRKSIISECPLTDVNSTSNEQSTKDVQYSTIPSNSTSNSVTEQFMKAFKCPLTGKFFVDPVIASDNHTYERSAILDWVKLHHSSPTTGKPMDATVQDNIAIKKVLQTIPRQN</sequence>
<protein>
    <recommendedName>
        <fullName evidence="2">U-box domain-containing protein</fullName>
    </recommendedName>
</protein>
<name>A0A814B3M8_9BILA</name>
<feature type="region of interest" description="Disordered" evidence="1">
    <location>
        <begin position="209"/>
        <end position="261"/>
    </location>
</feature>
<dbReference type="AlphaFoldDB" id="A0A814B3M8"/>
<dbReference type="Gene3D" id="1.25.40.20">
    <property type="entry name" value="Ankyrin repeat-containing domain"/>
    <property type="match status" value="1"/>
</dbReference>
<dbReference type="Pfam" id="PF04564">
    <property type="entry name" value="U-box"/>
    <property type="match status" value="1"/>
</dbReference>
<dbReference type="Gene3D" id="3.30.40.10">
    <property type="entry name" value="Zinc/RING finger domain, C3HC4 (zinc finger)"/>
    <property type="match status" value="1"/>
</dbReference>
<feature type="compositionally biased region" description="Low complexity" evidence="1">
    <location>
        <begin position="212"/>
        <end position="222"/>
    </location>
</feature>
<organism evidence="3 5">
    <name type="scientific">Rotaria sordida</name>
    <dbReference type="NCBI Taxonomy" id="392033"/>
    <lineage>
        <taxon>Eukaryota</taxon>
        <taxon>Metazoa</taxon>
        <taxon>Spiralia</taxon>
        <taxon>Gnathifera</taxon>
        <taxon>Rotifera</taxon>
        <taxon>Eurotatoria</taxon>
        <taxon>Bdelloidea</taxon>
        <taxon>Philodinida</taxon>
        <taxon>Philodinidae</taxon>
        <taxon>Rotaria</taxon>
    </lineage>
</organism>
<dbReference type="GO" id="GO:0004842">
    <property type="term" value="F:ubiquitin-protein transferase activity"/>
    <property type="evidence" value="ECO:0007669"/>
    <property type="project" value="InterPro"/>
</dbReference>
<proteinExistence type="predicted"/>
<dbReference type="InterPro" id="IPR003613">
    <property type="entry name" value="Ubox_domain"/>
</dbReference>
<feature type="compositionally biased region" description="Polar residues" evidence="1">
    <location>
        <begin position="250"/>
        <end position="261"/>
    </location>
</feature>
<dbReference type="InterPro" id="IPR052085">
    <property type="entry name" value="WD-SAM-U-box"/>
</dbReference>
<dbReference type="InterPro" id="IPR036770">
    <property type="entry name" value="Ankyrin_rpt-contain_sf"/>
</dbReference>
<dbReference type="SUPFAM" id="SSF57850">
    <property type="entry name" value="RING/U-box"/>
    <property type="match status" value="1"/>
</dbReference>
<dbReference type="Proteomes" id="UP000663836">
    <property type="component" value="Unassembled WGS sequence"/>
</dbReference>
<dbReference type="EMBL" id="CAJOBD010000479">
    <property type="protein sequence ID" value="CAF3675810.1"/>
    <property type="molecule type" value="Genomic_DNA"/>
</dbReference>
<evidence type="ECO:0000313" key="3">
    <source>
        <dbReference type="EMBL" id="CAF0921352.1"/>
    </source>
</evidence>